<evidence type="ECO:0000313" key="1">
    <source>
        <dbReference type="EMBL" id="GLK72394.1"/>
    </source>
</evidence>
<name>A0A9W6JAP7_9HYPH</name>
<evidence type="ECO:0000313" key="2">
    <source>
        <dbReference type="Proteomes" id="UP001143370"/>
    </source>
</evidence>
<reference evidence="1" key="2">
    <citation type="submission" date="2023-01" db="EMBL/GenBank/DDBJ databases">
        <authorList>
            <person name="Sun Q."/>
            <person name="Evtushenko L."/>
        </authorList>
    </citation>
    <scope>NUCLEOTIDE SEQUENCE</scope>
    <source>
        <strain evidence="1">VKM B-2484</strain>
    </source>
</reference>
<dbReference type="AlphaFoldDB" id="A0A9W6JAP7"/>
<comment type="caution">
    <text evidence="1">The sequence shown here is derived from an EMBL/GenBank/DDBJ whole genome shotgun (WGS) entry which is preliminary data.</text>
</comment>
<sequence>MGADASVVALAIAPSSQTFGTAGKPGPARANKRSKLLNNNRLQAVREQWRASSDQEENYVYAIAL</sequence>
<protein>
    <submittedName>
        <fullName evidence="1">Uncharacterized protein</fullName>
    </submittedName>
</protein>
<reference evidence="1" key="1">
    <citation type="journal article" date="2014" name="Int. J. Syst. Evol. Microbiol.">
        <title>Complete genome sequence of Corynebacterium casei LMG S-19264T (=DSM 44701T), isolated from a smear-ripened cheese.</title>
        <authorList>
            <consortium name="US DOE Joint Genome Institute (JGI-PGF)"/>
            <person name="Walter F."/>
            <person name="Albersmeier A."/>
            <person name="Kalinowski J."/>
            <person name="Ruckert C."/>
        </authorList>
    </citation>
    <scope>NUCLEOTIDE SEQUENCE</scope>
    <source>
        <strain evidence="1">VKM B-2484</strain>
    </source>
</reference>
<accession>A0A9W6JAP7</accession>
<keyword evidence="2" id="KW-1185">Reference proteome</keyword>
<dbReference type="EMBL" id="BSFJ01000014">
    <property type="protein sequence ID" value="GLK72394.1"/>
    <property type="molecule type" value="Genomic_DNA"/>
</dbReference>
<dbReference type="Proteomes" id="UP001143370">
    <property type="component" value="Unassembled WGS sequence"/>
</dbReference>
<proteinExistence type="predicted"/>
<organism evidence="1 2">
    <name type="scientific">Ancylobacter dichloromethanicus</name>
    <dbReference type="NCBI Taxonomy" id="518825"/>
    <lineage>
        <taxon>Bacteria</taxon>
        <taxon>Pseudomonadati</taxon>
        <taxon>Pseudomonadota</taxon>
        <taxon>Alphaproteobacteria</taxon>
        <taxon>Hyphomicrobiales</taxon>
        <taxon>Xanthobacteraceae</taxon>
        <taxon>Ancylobacter</taxon>
    </lineage>
</organism>
<gene>
    <name evidence="1" type="ORF">GCM10017643_25100</name>
</gene>